<dbReference type="EMBL" id="FUIG01000013">
    <property type="protein sequence ID" value="SJM29349.1"/>
    <property type="molecule type" value="Genomic_DNA"/>
</dbReference>
<evidence type="ECO:0000256" key="2">
    <source>
        <dbReference type="ARBA" id="ARBA00010617"/>
    </source>
</evidence>
<dbReference type="GO" id="GO:0004497">
    <property type="term" value="F:monooxygenase activity"/>
    <property type="evidence" value="ECO:0007669"/>
    <property type="project" value="InterPro"/>
</dbReference>
<dbReference type="PRINTS" id="PR00359">
    <property type="entry name" value="BP450"/>
</dbReference>
<dbReference type="SUPFAM" id="SSF48264">
    <property type="entry name" value="Cytochrome P450"/>
    <property type="match status" value="1"/>
</dbReference>
<reference evidence="4" key="1">
    <citation type="submission" date="2016-12" db="EMBL/GenBank/DDBJ databases">
        <authorList>
            <person name="Brunel B."/>
        </authorList>
    </citation>
    <scope>NUCLEOTIDE SEQUENCE [LARGE SCALE GENOMIC DNA]</scope>
</reference>
<dbReference type="PANTHER" id="PTHR46696">
    <property type="entry name" value="P450, PUTATIVE (EUROFUNG)-RELATED"/>
    <property type="match status" value="1"/>
</dbReference>
<name>A0A2P9ADY1_9HYPH</name>
<comment type="similarity">
    <text evidence="2">Belongs to the cytochrome P450 family.</text>
</comment>
<dbReference type="GO" id="GO:0016705">
    <property type="term" value="F:oxidoreductase activity, acting on paired donors, with incorporation or reduction of molecular oxygen"/>
    <property type="evidence" value="ECO:0007669"/>
    <property type="project" value="InterPro"/>
</dbReference>
<accession>A0A2P9ADY1</accession>
<gene>
    <name evidence="3" type="ORF">BQ8482_111279</name>
</gene>
<dbReference type="InterPro" id="IPR002397">
    <property type="entry name" value="Cyt_P450_B"/>
</dbReference>
<sequence>MNAGQSDLTGGNLYRDPYPVYARLRREAPICLFDSTQEWLVTRWEDCQTVGAKEALFGPSGSHDRPEARVMGMPNVLTMSGEDHACLRQGIDANLTMESVAGYVDGLARPIVLRYIDVILSKGSANLTSELFEPISVRTIATVIGLEEVDDDTLTRWFHSLNGGLQNVTNDPAIWAACDNARMEIDAVLRPIVERVTSNPDRTLISHVVHSGMPKGKARTFEEIMPTMRVILLGGLQEPGHGAANAAYGLLLDENQARAVAADPHGLAQRAFDEGLRWIAPIGVTPRLAAQEFELAGTTLPKGASVAIILASANRDEKRYIDPELFQLDRPRKQHVAFGYRPHFCSGIFLTRAIGKIALEEAFKSLKNLRLSTEREVQIKGWRFRGVMDLPALWDA</sequence>
<protein>
    <submittedName>
        <fullName evidence="3">Cytochrome P450-pinF2, plant-inducible</fullName>
        <ecNumber evidence="3">1.14.-.-</ecNumber>
    </submittedName>
</protein>
<evidence type="ECO:0000313" key="3">
    <source>
        <dbReference type="EMBL" id="SJM29349.1"/>
    </source>
</evidence>
<organism evidence="3 4">
    <name type="scientific">Mesorhizobium delmotii</name>
    <dbReference type="NCBI Taxonomy" id="1631247"/>
    <lineage>
        <taxon>Bacteria</taxon>
        <taxon>Pseudomonadati</taxon>
        <taxon>Pseudomonadota</taxon>
        <taxon>Alphaproteobacteria</taxon>
        <taxon>Hyphomicrobiales</taxon>
        <taxon>Phyllobacteriaceae</taxon>
        <taxon>Mesorhizobium</taxon>
    </lineage>
</organism>
<dbReference type="InterPro" id="IPR001128">
    <property type="entry name" value="Cyt_P450"/>
</dbReference>
<dbReference type="Proteomes" id="UP000245698">
    <property type="component" value="Unassembled WGS sequence"/>
</dbReference>
<proteinExistence type="inferred from homology"/>
<dbReference type="Pfam" id="PF00067">
    <property type="entry name" value="p450"/>
    <property type="match status" value="1"/>
</dbReference>
<dbReference type="Gene3D" id="1.10.630.10">
    <property type="entry name" value="Cytochrome P450"/>
    <property type="match status" value="1"/>
</dbReference>
<dbReference type="GO" id="GO:0020037">
    <property type="term" value="F:heme binding"/>
    <property type="evidence" value="ECO:0007669"/>
    <property type="project" value="InterPro"/>
</dbReference>
<dbReference type="InterPro" id="IPR036396">
    <property type="entry name" value="Cyt_P450_sf"/>
</dbReference>
<dbReference type="EC" id="1.14.-.-" evidence="3"/>
<dbReference type="AlphaFoldDB" id="A0A2P9ADY1"/>
<dbReference type="GO" id="GO:0005506">
    <property type="term" value="F:iron ion binding"/>
    <property type="evidence" value="ECO:0007669"/>
    <property type="project" value="InterPro"/>
</dbReference>
<keyword evidence="4" id="KW-1185">Reference proteome</keyword>
<evidence type="ECO:0000256" key="1">
    <source>
        <dbReference type="ARBA" id="ARBA00001971"/>
    </source>
</evidence>
<evidence type="ECO:0000313" key="4">
    <source>
        <dbReference type="Proteomes" id="UP000245698"/>
    </source>
</evidence>
<dbReference type="PANTHER" id="PTHR46696:SF1">
    <property type="entry name" value="CYTOCHROME P450 YJIB-RELATED"/>
    <property type="match status" value="1"/>
</dbReference>
<comment type="cofactor">
    <cofactor evidence="1">
        <name>heme</name>
        <dbReference type="ChEBI" id="CHEBI:30413"/>
    </cofactor>
</comment>
<keyword evidence="3" id="KW-0560">Oxidoreductase</keyword>